<dbReference type="GO" id="GO:0005886">
    <property type="term" value="C:plasma membrane"/>
    <property type="evidence" value="ECO:0007669"/>
    <property type="project" value="TreeGrafter"/>
</dbReference>
<keyword evidence="2" id="KW-0813">Transport</keyword>
<dbReference type="GO" id="GO:0015086">
    <property type="term" value="F:cadmium ion transmembrane transporter activity"/>
    <property type="evidence" value="ECO:0007669"/>
    <property type="project" value="TreeGrafter"/>
</dbReference>
<feature type="transmembrane region" description="Helical" evidence="7">
    <location>
        <begin position="60"/>
        <end position="78"/>
    </location>
</feature>
<evidence type="ECO:0000256" key="1">
    <source>
        <dbReference type="ARBA" id="ARBA00004141"/>
    </source>
</evidence>
<sequence>MQNKSAASDDTADLQGAQEGPEEVPANTPFWKHLGPGLITGVADDDPSGIGTYSVAGAQFGYGLVWLAPFTIPLVIAVQEMAGRIGSITGEGLAAVIKKHYSRPVLLGTVALLFLANVINVWADLNVMAASAQMLFGLSFTLWLSVIALGTIVLLIAIPYRSYVRYLKWLCLALLAYVVTALLPGVKHDWGAIAQNLVLPRWQSGFGYLMAVVGYLGTTISPYCFFWQAGETVEEEISHGVETEPGHRLFPVNEAEIRAVRADTVTGMVISQVIAFFIIICTAATLHAKGQTDINTAQDAARALLPLGKSAYWLFTIGILGAGLLGIPTLAGSAAYALSETFGWRYGLYRRFSRARGFYLTIAAVIVLGYLLNFIPGVSPVKALLYAAVLNGAVAPPLIVLLMRICNNPKIVGERRNSRLSNLLGGLAVVTMTVAILLLLWGLLTRKAS</sequence>
<gene>
    <name evidence="8" type="ORF">HNQ39_001796</name>
</gene>
<dbReference type="PANTHER" id="PTHR11706">
    <property type="entry name" value="SOLUTE CARRIER PROTEIN FAMILY 11 MEMBER"/>
    <property type="match status" value="1"/>
</dbReference>
<feature type="transmembrane region" description="Helical" evidence="7">
    <location>
        <begin position="169"/>
        <end position="186"/>
    </location>
</feature>
<dbReference type="GO" id="GO:0005384">
    <property type="term" value="F:manganese ion transmembrane transporter activity"/>
    <property type="evidence" value="ECO:0007669"/>
    <property type="project" value="TreeGrafter"/>
</dbReference>
<keyword evidence="4 7" id="KW-1133">Transmembrane helix</keyword>
<comment type="caution">
    <text evidence="8">The sequence shown here is derived from an EMBL/GenBank/DDBJ whole genome shotgun (WGS) entry which is preliminary data.</text>
</comment>
<evidence type="ECO:0000313" key="8">
    <source>
        <dbReference type="EMBL" id="MBB6050005.1"/>
    </source>
</evidence>
<dbReference type="NCBIfam" id="NF037982">
    <property type="entry name" value="Nramp_1"/>
    <property type="match status" value="1"/>
</dbReference>
<feature type="region of interest" description="Disordered" evidence="6">
    <location>
        <begin position="1"/>
        <end position="26"/>
    </location>
</feature>
<keyword evidence="5 7" id="KW-0472">Membrane</keyword>
<reference evidence="8 9" key="1">
    <citation type="submission" date="2020-08" db="EMBL/GenBank/DDBJ databases">
        <title>Genomic Encyclopedia of Type Strains, Phase IV (KMG-IV): sequencing the most valuable type-strain genomes for metagenomic binning, comparative biology and taxonomic classification.</title>
        <authorList>
            <person name="Goeker M."/>
        </authorList>
    </citation>
    <scope>NUCLEOTIDE SEQUENCE [LARGE SCALE GENOMIC DNA]</scope>
    <source>
        <strain evidence="8 9">DSM 23562</strain>
    </source>
</reference>
<protein>
    <submittedName>
        <fullName evidence="8">NRAMP (Natural resistance-associated macrophage protein)-like metal ion transporter</fullName>
    </submittedName>
</protein>
<dbReference type="Pfam" id="PF01566">
    <property type="entry name" value="Nramp"/>
    <property type="match status" value="1"/>
</dbReference>
<feature type="transmembrane region" description="Helical" evidence="7">
    <location>
        <begin position="265"/>
        <end position="286"/>
    </location>
</feature>
<dbReference type="RefSeq" id="WP_184194135.1">
    <property type="nucleotide sequence ID" value="NZ_JACHGW010000002.1"/>
</dbReference>
<dbReference type="Proteomes" id="UP000520814">
    <property type="component" value="Unassembled WGS sequence"/>
</dbReference>
<feature type="transmembrane region" description="Helical" evidence="7">
    <location>
        <begin position="312"/>
        <end position="338"/>
    </location>
</feature>
<dbReference type="InterPro" id="IPR001046">
    <property type="entry name" value="NRAMP_fam"/>
</dbReference>
<evidence type="ECO:0000256" key="7">
    <source>
        <dbReference type="SAM" id="Phobius"/>
    </source>
</evidence>
<evidence type="ECO:0000256" key="2">
    <source>
        <dbReference type="ARBA" id="ARBA00022448"/>
    </source>
</evidence>
<keyword evidence="9" id="KW-1185">Reference proteome</keyword>
<keyword evidence="3 7" id="KW-0812">Transmembrane</keyword>
<dbReference type="AlphaFoldDB" id="A0A7W9SPB8"/>
<feature type="transmembrane region" description="Helical" evidence="7">
    <location>
        <begin position="105"/>
        <end position="123"/>
    </location>
</feature>
<evidence type="ECO:0000256" key="5">
    <source>
        <dbReference type="ARBA" id="ARBA00023136"/>
    </source>
</evidence>
<dbReference type="EMBL" id="JACHGW010000002">
    <property type="protein sequence ID" value="MBB6050005.1"/>
    <property type="molecule type" value="Genomic_DNA"/>
</dbReference>
<accession>A0A7W9SPB8</accession>
<organism evidence="8 9">
    <name type="scientific">Armatimonas rosea</name>
    <dbReference type="NCBI Taxonomy" id="685828"/>
    <lineage>
        <taxon>Bacteria</taxon>
        <taxon>Bacillati</taxon>
        <taxon>Armatimonadota</taxon>
        <taxon>Armatimonadia</taxon>
        <taxon>Armatimonadales</taxon>
        <taxon>Armatimonadaceae</taxon>
        <taxon>Armatimonas</taxon>
    </lineage>
</organism>
<feature type="transmembrane region" description="Helical" evidence="7">
    <location>
        <begin position="383"/>
        <end position="402"/>
    </location>
</feature>
<evidence type="ECO:0000256" key="3">
    <source>
        <dbReference type="ARBA" id="ARBA00022692"/>
    </source>
</evidence>
<comment type="subcellular location">
    <subcellularLocation>
        <location evidence="1">Membrane</location>
        <topology evidence="1">Multi-pass membrane protein</topology>
    </subcellularLocation>
</comment>
<dbReference type="PANTHER" id="PTHR11706:SF33">
    <property type="entry name" value="NATURAL RESISTANCE-ASSOCIATED MACROPHAGE PROTEIN 2"/>
    <property type="match status" value="1"/>
</dbReference>
<evidence type="ECO:0000256" key="4">
    <source>
        <dbReference type="ARBA" id="ARBA00022989"/>
    </source>
</evidence>
<evidence type="ECO:0000256" key="6">
    <source>
        <dbReference type="SAM" id="MobiDB-lite"/>
    </source>
</evidence>
<feature type="transmembrane region" description="Helical" evidence="7">
    <location>
        <begin position="135"/>
        <end position="157"/>
    </location>
</feature>
<proteinExistence type="predicted"/>
<dbReference type="GO" id="GO:0034755">
    <property type="term" value="P:iron ion transmembrane transport"/>
    <property type="evidence" value="ECO:0007669"/>
    <property type="project" value="TreeGrafter"/>
</dbReference>
<name>A0A7W9SPB8_ARMRO</name>
<feature type="transmembrane region" description="Helical" evidence="7">
    <location>
        <begin position="358"/>
        <end position="377"/>
    </location>
</feature>
<evidence type="ECO:0000313" key="9">
    <source>
        <dbReference type="Proteomes" id="UP000520814"/>
    </source>
</evidence>
<feature type="transmembrane region" description="Helical" evidence="7">
    <location>
        <begin position="206"/>
        <end position="226"/>
    </location>
</feature>
<feature type="transmembrane region" description="Helical" evidence="7">
    <location>
        <begin position="423"/>
        <end position="444"/>
    </location>
</feature>